<dbReference type="GO" id="GO:0005886">
    <property type="term" value="C:plasma membrane"/>
    <property type="evidence" value="ECO:0007669"/>
    <property type="project" value="UniProtKB-SubCell"/>
</dbReference>
<evidence type="ECO:0000256" key="7">
    <source>
        <dbReference type="RuleBase" id="RU003879"/>
    </source>
</evidence>
<dbReference type="EMBL" id="FQWQ01000002">
    <property type="protein sequence ID" value="SHH20687.1"/>
    <property type="molecule type" value="Genomic_DNA"/>
</dbReference>
<evidence type="ECO:0000256" key="8">
    <source>
        <dbReference type="SAM" id="Phobius"/>
    </source>
</evidence>
<evidence type="ECO:0000256" key="3">
    <source>
        <dbReference type="ARBA" id="ARBA00022475"/>
    </source>
</evidence>
<keyword evidence="3" id="KW-1003">Cell membrane</keyword>
<evidence type="ECO:0000256" key="4">
    <source>
        <dbReference type="ARBA" id="ARBA00022692"/>
    </source>
</evidence>
<protein>
    <submittedName>
        <fullName evidence="9">Biopolymer transport protein ExbD</fullName>
    </submittedName>
</protein>
<evidence type="ECO:0000313" key="10">
    <source>
        <dbReference type="Proteomes" id="UP000184212"/>
    </source>
</evidence>
<evidence type="ECO:0000256" key="2">
    <source>
        <dbReference type="ARBA" id="ARBA00005811"/>
    </source>
</evidence>
<keyword evidence="6 8" id="KW-0472">Membrane</keyword>
<proteinExistence type="inferred from homology"/>
<reference evidence="9 10" key="1">
    <citation type="submission" date="2016-11" db="EMBL/GenBank/DDBJ databases">
        <authorList>
            <person name="Jaros S."/>
            <person name="Januszkiewicz K."/>
            <person name="Wedrychowicz H."/>
        </authorList>
    </citation>
    <scope>NUCLEOTIDE SEQUENCE [LARGE SCALE GENOMIC DNA]</scope>
    <source>
        <strain evidence="9 10">DSM 24574</strain>
    </source>
</reference>
<dbReference type="Gene3D" id="3.30.420.270">
    <property type="match status" value="1"/>
</dbReference>
<dbReference type="AlphaFoldDB" id="A0A1M5R2R3"/>
<dbReference type="Pfam" id="PF02472">
    <property type="entry name" value="ExbD"/>
    <property type="match status" value="1"/>
</dbReference>
<gene>
    <name evidence="9" type="ORF">SAMN04488109_3163</name>
</gene>
<organism evidence="9 10">
    <name type="scientific">Chryseolinea serpens</name>
    <dbReference type="NCBI Taxonomy" id="947013"/>
    <lineage>
        <taxon>Bacteria</taxon>
        <taxon>Pseudomonadati</taxon>
        <taxon>Bacteroidota</taxon>
        <taxon>Cytophagia</taxon>
        <taxon>Cytophagales</taxon>
        <taxon>Fulvivirgaceae</taxon>
        <taxon>Chryseolinea</taxon>
    </lineage>
</organism>
<dbReference type="Proteomes" id="UP000184212">
    <property type="component" value="Unassembled WGS sequence"/>
</dbReference>
<feature type="transmembrane region" description="Helical" evidence="8">
    <location>
        <begin position="21"/>
        <end position="41"/>
    </location>
</feature>
<keyword evidence="7" id="KW-0813">Transport</keyword>
<comment type="subcellular location">
    <subcellularLocation>
        <location evidence="1">Cell membrane</location>
        <topology evidence="1">Single-pass membrane protein</topology>
    </subcellularLocation>
    <subcellularLocation>
        <location evidence="7">Cell membrane</location>
        <topology evidence="7">Single-pass type II membrane protein</topology>
    </subcellularLocation>
</comment>
<dbReference type="GO" id="GO:0022857">
    <property type="term" value="F:transmembrane transporter activity"/>
    <property type="evidence" value="ECO:0007669"/>
    <property type="project" value="InterPro"/>
</dbReference>
<dbReference type="InterPro" id="IPR003400">
    <property type="entry name" value="ExbD"/>
</dbReference>
<evidence type="ECO:0000256" key="6">
    <source>
        <dbReference type="ARBA" id="ARBA00023136"/>
    </source>
</evidence>
<sequence>MKIKKQNHFQAEVSTSSLNDIMFFLLLFFLIISTVANPNVIKVLLPKSNSSQALSKQQISLTVTEDKHFYINKKEVPHAQLEQSLVEACAGKEEPTVVIRMPHSLSVQDLVDVMQIGAKHKFKMVLATAKN</sequence>
<dbReference type="STRING" id="947013.SAMN04488109_3163"/>
<name>A0A1M5R2R3_9BACT</name>
<dbReference type="RefSeq" id="WP_073135814.1">
    <property type="nucleotide sequence ID" value="NZ_FQWQ01000002.1"/>
</dbReference>
<dbReference type="GO" id="GO:0015031">
    <property type="term" value="P:protein transport"/>
    <property type="evidence" value="ECO:0007669"/>
    <property type="project" value="UniProtKB-KW"/>
</dbReference>
<keyword evidence="5 8" id="KW-1133">Transmembrane helix</keyword>
<dbReference type="PANTHER" id="PTHR30558">
    <property type="entry name" value="EXBD MEMBRANE COMPONENT OF PMF-DRIVEN MACROMOLECULE IMPORT SYSTEM"/>
    <property type="match status" value="1"/>
</dbReference>
<dbReference type="OrthoDB" id="1375727at2"/>
<evidence type="ECO:0000313" key="9">
    <source>
        <dbReference type="EMBL" id="SHH20687.1"/>
    </source>
</evidence>
<evidence type="ECO:0000256" key="5">
    <source>
        <dbReference type="ARBA" id="ARBA00022989"/>
    </source>
</evidence>
<keyword evidence="10" id="KW-1185">Reference proteome</keyword>
<evidence type="ECO:0000256" key="1">
    <source>
        <dbReference type="ARBA" id="ARBA00004162"/>
    </source>
</evidence>
<accession>A0A1M5R2R3</accession>
<comment type="similarity">
    <text evidence="2 7">Belongs to the ExbD/TolR family.</text>
</comment>
<keyword evidence="7" id="KW-0653">Protein transport</keyword>
<keyword evidence="4 7" id="KW-0812">Transmembrane</keyword>